<evidence type="ECO:0000313" key="2">
    <source>
        <dbReference type="EMBL" id="MBB1116364.1"/>
    </source>
</evidence>
<reference evidence="2 3" key="1">
    <citation type="submission" date="2020-08" db="EMBL/GenBank/DDBJ databases">
        <title>Stenotrophomonas sp. W1S232.</title>
        <authorList>
            <person name="Deng Y."/>
        </authorList>
    </citation>
    <scope>NUCLEOTIDE SEQUENCE [LARGE SCALE GENOMIC DNA]</scope>
    <source>
        <strain evidence="2 3">W1S232</strain>
    </source>
</reference>
<evidence type="ECO:0000256" key="1">
    <source>
        <dbReference type="SAM" id="SignalP"/>
    </source>
</evidence>
<feature type="signal peptide" evidence="1">
    <location>
        <begin position="1"/>
        <end position="24"/>
    </location>
</feature>
<evidence type="ECO:0000313" key="3">
    <source>
        <dbReference type="Proteomes" id="UP000550609"/>
    </source>
</evidence>
<feature type="chain" id="PRO_5031549690" description="DUF4189 domain-containing protein" evidence="1">
    <location>
        <begin position="25"/>
        <end position="174"/>
    </location>
</feature>
<accession>A0A7W3UYR7</accession>
<organism evidence="2 3">
    <name type="scientific">Stenotrophomonas koreensis</name>
    <dbReference type="NCBI Taxonomy" id="266128"/>
    <lineage>
        <taxon>Bacteria</taxon>
        <taxon>Pseudomonadati</taxon>
        <taxon>Pseudomonadota</taxon>
        <taxon>Gammaproteobacteria</taxon>
        <taxon>Lysobacterales</taxon>
        <taxon>Lysobacteraceae</taxon>
        <taxon>Stenotrophomonas</taxon>
    </lineage>
</organism>
<dbReference type="EMBL" id="JACIUV010000002">
    <property type="protein sequence ID" value="MBB1116364.1"/>
    <property type="molecule type" value="Genomic_DNA"/>
</dbReference>
<name>A0A7W3UYR7_9GAMM</name>
<keyword evidence="1" id="KW-0732">Signal</keyword>
<dbReference type="Proteomes" id="UP000550609">
    <property type="component" value="Unassembled WGS sequence"/>
</dbReference>
<gene>
    <name evidence="2" type="ORF">H4O09_04700</name>
</gene>
<comment type="caution">
    <text evidence="2">The sequence shown here is derived from an EMBL/GenBank/DDBJ whole genome shotgun (WGS) entry which is preliminary data.</text>
</comment>
<proteinExistence type="predicted"/>
<dbReference type="AlphaFoldDB" id="A0A7W3UYR7"/>
<evidence type="ECO:0008006" key="4">
    <source>
        <dbReference type="Google" id="ProtNLM"/>
    </source>
</evidence>
<sequence>MVKKFWVLALCALLLAAVSLPSMAQTACPVGTLAGSATCGPDTAPVDQSPSRPTSYVRYDGYGAIAYSPASHVSFLNGASNGMGQEAVIEQAMTRCRAEYGDCVILHTWKNTCANTGSVIVDGEKQVFAVEARSERATARKVRQECSRRNPNWDYCKVGAQPVCAKSWGGYVSY</sequence>
<dbReference type="RefSeq" id="WP_182621676.1">
    <property type="nucleotide sequence ID" value="NZ_JACIUV010000002.1"/>
</dbReference>
<protein>
    <recommendedName>
        <fullName evidence="4">DUF4189 domain-containing protein</fullName>
    </recommendedName>
</protein>